<feature type="region of interest" description="Disordered" evidence="1">
    <location>
        <begin position="709"/>
        <end position="729"/>
    </location>
</feature>
<dbReference type="RefSeq" id="WP_231249901.1">
    <property type="nucleotide sequence ID" value="NZ_BAAAMQ010000005.1"/>
</dbReference>
<organism evidence="2 3">
    <name type="scientific">Nocardioides furvisabuli</name>
    <dbReference type="NCBI Taxonomy" id="375542"/>
    <lineage>
        <taxon>Bacteria</taxon>
        <taxon>Bacillati</taxon>
        <taxon>Actinomycetota</taxon>
        <taxon>Actinomycetes</taxon>
        <taxon>Propionibacteriales</taxon>
        <taxon>Nocardioidaceae</taxon>
        <taxon>Nocardioides</taxon>
    </lineage>
</organism>
<dbReference type="InterPro" id="IPR015919">
    <property type="entry name" value="Cadherin-like_sf"/>
</dbReference>
<comment type="caution">
    <text evidence="2">The sequence shown here is derived from an EMBL/GenBank/DDBJ whole genome shotgun (WGS) entry which is preliminary data.</text>
</comment>
<dbReference type="Gene3D" id="3.40.390.10">
    <property type="entry name" value="Collagenase (Catalytic Domain)"/>
    <property type="match status" value="1"/>
</dbReference>
<evidence type="ECO:0008006" key="4">
    <source>
        <dbReference type="Google" id="ProtNLM"/>
    </source>
</evidence>
<feature type="region of interest" description="Disordered" evidence="1">
    <location>
        <begin position="109"/>
        <end position="135"/>
    </location>
</feature>
<reference evidence="2 3" key="1">
    <citation type="journal article" date="2019" name="Int. J. Syst. Evol. Microbiol.">
        <title>The Global Catalogue of Microorganisms (GCM) 10K type strain sequencing project: providing services to taxonomists for standard genome sequencing and annotation.</title>
        <authorList>
            <consortium name="The Broad Institute Genomics Platform"/>
            <consortium name="The Broad Institute Genome Sequencing Center for Infectious Disease"/>
            <person name="Wu L."/>
            <person name="Ma J."/>
        </authorList>
    </citation>
    <scope>NUCLEOTIDE SEQUENCE [LARGE SCALE GENOMIC DNA]</scope>
    <source>
        <strain evidence="2 3">JCM 13813</strain>
    </source>
</reference>
<feature type="compositionally biased region" description="Basic and acidic residues" evidence="1">
    <location>
        <begin position="109"/>
        <end position="119"/>
    </location>
</feature>
<evidence type="ECO:0000256" key="1">
    <source>
        <dbReference type="SAM" id="MobiDB-lite"/>
    </source>
</evidence>
<proteinExistence type="predicted"/>
<dbReference type="Gene3D" id="2.60.40.10">
    <property type="entry name" value="Immunoglobulins"/>
    <property type="match status" value="2"/>
</dbReference>
<dbReference type="SUPFAM" id="SSF55486">
    <property type="entry name" value="Metalloproteases ('zincins'), catalytic domain"/>
    <property type="match status" value="1"/>
</dbReference>
<sequence length="729" mass="74722">MLSTDRDFSVPTAPRHLIRSLAIWATVLTALVPAPAPAGIPASAGACASPLLDRATRGSDVRASSPGALAAAARVNGVDARDLAERVSADRTLWLDVCGRAFHVERADPVLPGPRERPDLPASTTDPGPLSSALDLESRPGAALTIHLDFTGGSVSGTAWNDTYAAPTMDVAPYSITAPVDTAFSSAELTEIQKAWQVVAEDYAPFDVNVTTRTPAPGAIERTGPTDTVYGTRVLVTAGGTIYDSCRCGGVAYLDVFDLTADHERHQPAWVFTQGTSTSGRRLGEAASHEAGHTLGLGHDGAGSSAYYPGAAPWAPIMGTSYNQPVTQWSAGEYPGATNTEDDLAVISARLGIRDDDHADTADGATALGSTPVAGVITTRTDTDAFAFTASGETSVTATPGPGHPDLDLRLRILDSAGTVVAALDPPVARVSPSLATGLDATWTATLPEGTSSYTALVDGVGSGDPATAGNYSDYASVGHYRIALRTGTRADPLTITPTTPPAGTVGVEYSATLGVAAGGAAPYRWSAAGLPAGLAMDPSTAAVSGVPADPGSFSVTLTATDTTGASDTASLALVVAPAAAPGVPTSPGALEPPTATTVPSPDAATDPEDDAVLGFLTARRLRAGFVHRRYRTRITTVGAEGAVTWRRSGALPRGVRLVRRASGTVLLSGRPTAAGRYAVRLVARDAVGARAERTFVLRIVRRSHPPAARRWSDRVAPPGPPAVAGLRP</sequence>
<dbReference type="Pfam" id="PF05345">
    <property type="entry name" value="He_PIG"/>
    <property type="match status" value="1"/>
</dbReference>
<feature type="region of interest" description="Disordered" evidence="1">
    <location>
        <begin position="584"/>
        <end position="608"/>
    </location>
</feature>
<protein>
    <recommendedName>
        <fullName evidence="4">PKD domain-containing protein</fullName>
    </recommendedName>
</protein>
<evidence type="ECO:0000313" key="2">
    <source>
        <dbReference type="EMBL" id="GAA2097084.1"/>
    </source>
</evidence>
<keyword evidence="3" id="KW-1185">Reference proteome</keyword>
<dbReference type="InterPro" id="IPR024079">
    <property type="entry name" value="MetalloPept_cat_dom_sf"/>
</dbReference>
<accession>A0ABN2WR95</accession>
<dbReference type="EMBL" id="BAAAMQ010000005">
    <property type="protein sequence ID" value="GAA2097084.1"/>
    <property type="molecule type" value="Genomic_DNA"/>
</dbReference>
<dbReference type="InterPro" id="IPR013783">
    <property type="entry name" value="Ig-like_fold"/>
</dbReference>
<name>A0ABN2WR95_9ACTN</name>
<dbReference type="Proteomes" id="UP001501161">
    <property type="component" value="Unassembled WGS sequence"/>
</dbReference>
<gene>
    <name evidence="2" type="ORF">GCM10009726_05370</name>
</gene>
<evidence type="ECO:0000313" key="3">
    <source>
        <dbReference type="Proteomes" id="UP001501161"/>
    </source>
</evidence>
<dbReference type="SUPFAM" id="SSF49313">
    <property type="entry name" value="Cadherin-like"/>
    <property type="match status" value="1"/>
</dbReference>